<sequence length="191" mass="21964">MELKFVNEGLYFNTKPLIVSKNKRDGCTLERSKTGYYLMYISTRLIHCSSLSHCIYYKPSVNYHDSADSLDKINSIINCVENGENPRPLFQRVVYIPKDRSIFYFSTDTVVVQPNVISGKIATYHEITTKSNCSEVNDSYRQNYFMVGSIIYIINQGSIIEFSNVGYFFINSSENVIVSSKDIKNYNDIKC</sequence>
<accession>A0A1Y2CQI6</accession>
<name>A0A1Y2CQI6_9FUNG</name>
<protein>
    <submittedName>
        <fullName evidence="1">Uncharacterized protein</fullName>
    </submittedName>
</protein>
<keyword evidence="2" id="KW-1185">Reference proteome</keyword>
<evidence type="ECO:0000313" key="2">
    <source>
        <dbReference type="Proteomes" id="UP000193920"/>
    </source>
</evidence>
<dbReference type="STRING" id="1754190.A0A1Y2CQI6"/>
<reference evidence="1 2" key="1">
    <citation type="submission" date="2016-08" db="EMBL/GenBank/DDBJ databases">
        <title>A Parts List for Fungal Cellulosomes Revealed by Comparative Genomics.</title>
        <authorList>
            <consortium name="DOE Joint Genome Institute"/>
            <person name="Haitjema C.H."/>
            <person name="Gilmore S.P."/>
            <person name="Henske J.K."/>
            <person name="Solomon K.V."/>
            <person name="De Groot R."/>
            <person name="Kuo A."/>
            <person name="Mondo S.J."/>
            <person name="Salamov A.A."/>
            <person name="Labutti K."/>
            <person name="Zhao Z."/>
            <person name="Chiniquy J."/>
            <person name="Barry K."/>
            <person name="Brewer H.M."/>
            <person name="Purvine S.O."/>
            <person name="Wright A.T."/>
            <person name="Boxma B."/>
            <person name="Van Alen T."/>
            <person name="Hackstein J.H."/>
            <person name="Baker S.E."/>
            <person name="Grigoriev I.V."/>
            <person name="O'Malley M.A."/>
        </authorList>
    </citation>
    <scope>NUCLEOTIDE SEQUENCE [LARGE SCALE GENOMIC DNA]</scope>
    <source>
        <strain evidence="1 2">G1</strain>
    </source>
</reference>
<proteinExistence type="predicted"/>
<dbReference type="Proteomes" id="UP000193920">
    <property type="component" value="Unassembled WGS sequence"/>
</dbReference>
<gene>
    <name evidence="1" type="ORF">LY90DRAFT_508678</name>
</gene>
<comment type="caution">
    <text evidence="1">The sequence shown here is derived from an EMBL/GenBank/DDBJ whole genome shotgun (WGS) entry which is preliminary data.</text>
</comment>
<organism evidence="1 2">
    <name type="scientific">Neocallimastix californiae</name>
    <dbReference type="NCBI Taxonomy" id="1754190"/>
    <lineage>
        <taxon>Eukaryota</taxon>
        <taxon>Fungi</taxon>
        <taxon>Fungi incertae sedis</taxon>
        <taxon>Chytridiomycota</taxon>
        <taxon>Chytridiomycota incertae sedis</taxon>
        <taxon>Neocallimastigomycetes</taxon>
        <taxon>Neocallimastigales</taxon>
        <taxon>Neocallimastigaceae</taxon>
        <taxon>Neocallimastix</taxon>
    </lineage>
</organism>
<evidence type="ECO:0000313" key="1">
    <source>
        <dbReference type="EMBL" id="ORY49206.1"/>
    </source>
</evidence>
<dbReference type="AlphaFoldDB" id="A0A1Y2CQI6"/>
<dbReference type="EMBL" id="MCOG01000100">
    <property type="protein sequence ID" value="ORY49206.1"/>
    <property type="molecule type" value="Genomic_DNA"/>
</dbReference>